<dbReference type="STRING" id="431595.K3WV70"/>
<reference evidence="2" key="2">
    <citation type="submission" date="2010-04" db="EMBL/GenBank/DDBJ databases">
        <authorList>
            <person name="Buell R."/>
            <person name="Hamilton J."/>
            <person name="Hostetler J."/>
        </authorList>
    </citation>
    <scope>NUCLEOTIDE SEQUENCE [LARGE SCALE GENOMIC DNA]</scope>
    <source>
        <strain evidence="2">DAOM:BR144</strain>
    </source>
</reference>
<dbReference type="HOGENOM" id="CLU_1514510_0_0_1"/>
<dbReference type="OMA" id="EIVLMQG"/>
<dbReference type="SUPFAM" id="SSF81383">
    <property type="entry name" value="F-box domain"/>
    <property type="match status" value="1"/>
</dbReference>
<reference evidence="2" key="1">
    <citation type="journal article" date="2010" name="Genome Biol.">
        <title>Genome sequence of the necrotrophic plant pathogen Pythium ultimum reveals original pathogenicity mechanisms and effector repertoire.</title>
        <authorList>
            <person name="Levesque C.A."/>
            <person name="Brouwer H."/>
            <person name="Cano L."/>
            <person name="Hamilton J.P."/>
            <person name="Holt C."/>
            <person name="Huitema E."/>
            <person name="Raffaele S."/>
            <person name="Robideau G.P."/>
            <person name="Thines M."/>
            <person name="Win J."/>
            <person name="Zerillo M.M."/>
            <person name="Beakes G.W."/>
            <person name="Boore J.L."/>
            <person name="Busam D."/>
            <person name="Dumas B."/>
            <person name="Ferriera S."/>
            <person name="Fuerstenberg S.I."/>
            <person name="Gachon C.M."/>
            <person name="Gaulin E."/>
            <person name="Govers F."/>
            <person name="Grenville-Briggs L."/>
            <person name="Horner N."/>
            <person name="Hostetler J."/>
            <person name="Jiang R.H."/>
            <person name="Johnson J."/>
            <person name="Krajaejun T."/>
            <person name="Lin H."/>
            <person name="Meijer H.J."/>
            <person name="Moore B."/>
            <person name="Morris P."/>
            <person name="Phuntmart V."/>
            <person name="Puiu D."/>
            <person name="Shetty J."/>
            <person name="Stajich J.E."/>
            <person name="Tripathy S."/>
            <person name="Wawra S."/>
            <person name="van West P."/>
            <person name="Whitty B.R."/>
            <person name="Coutinho P.M."/>
            <person name="Henrissat B."/>
            <person name="Martin F."/>
            <person name="Thomas P.D."/>
            <person name="Tyler B.M."/>
            <person name="De Vries R.P."/>
            <person name="Kamoun S."/>
            <person name="Yandell M."/>
            <person name="Tisserat N."/>
            <person name="Buell C.R."/>
        </authorList>
    </citation>
    <scope>NUCLEOTIDE SEQUENCE</scope>
    <source>
        <strain evidence="2">DAOM:BR144</strain>
    </source>
</reference>
<organism evidence="1 2">
    <name type="scientific">Globisporangium ultimum (strain ATCC 200006 / CBS 805.95 / DAOM BR144)</name>
    <name type="common">Pythium ultimum</name>
    <dbReference type="NCBI Taxonomy" id="431595"/>
    <lineage>
        <taxon>Eukaryota</taxon>
        <taxon>Sar</taxon>
        <taxon>Stramenopiles</taxon>
        <taxon>Oomycota</taxon>
        <taxon>Peronosporomycetes</taxon>
        <taxon>Pythiales</taxon>
        <taxon>Pythiaceae</taxon>
        <taxon>Globisporangium</taxon>
    </lineage>
</organism>
<proteinExistence type="predicted"/>
<dbReference type="AlphaFoldDB" id="K3WV70"/>
<dbReference type="InParanoid" id="K3WV70"/>
<keyword evidence="2" id="KW-1185">Reference proteome</keyword>
<dbReference type="VEuPathDB" id="FungiDB:PYU1_G008849"/>
<dbReference type="Proteomes" id="UP000019132">
    <property type="component" value="Unassembled WGS sequence"/>
</dbReference>
<dbReference type="EMBL" id="GL376558">
    <property type="status" value="NOT_ANNOTATED_CDS"/>
    <property type="molecule type" value="Genomic_DNA"/>
</dbReference>
<evidence type="ECO:0008006" key="3">
    <source>
        <dbReference type="Google" id="ProtNLM"/>
    </source>
</evidence>
<sequence length="176" mass="19697">MPLLFSLPPGLLEHEICQFLDAPSLARISCANHELHGEIIKSKHWGTHVAQNFGIAVTKIISGNKMASLPSPPAPKRTLLSPPPRALQHHQQKESISWRDVFLAAWMDSLSLASAVQDNDILQVYHRHPQVLLSAPESKIRDEIVLVQGLRRFPSSSSLLSLYAQVIRQELVVRIR</sequence>
<reference evidence="1" key="3">
    <citation type="submission" date="2015-02" db="UniProtKB">
        <authorList>
            <consortium name="EnsemblProtists"/>
        </authorList>
    </citation>
    <scope>IDENTIFICATION</scope>
    <source>
        <strain evidence="1">DAOM BR144</strain>
    </source>
</reference>
<dbReference type="eggNOG" id="ENOG502SBT2">
    <property type="taxonomic scope" value="Eukaryota"/>
</dbReference>
<accession>K3WV70</accession>
<dbReference type="EnsemblProtists" id="PYU1_T008867">
    <property type="protein sequence ID" value="PYU1_T008867"/>
    <property type="gene ID" value="PYU1_G008849"/>
</dbReference>
<dbReference type="InterPro" id="IPR036047">
    <property type="entry name" value="F-box-like_dom_sf"/>
</dbReference>
<name>K3WV70_GLOUD</name>
<protein>
    <recommendedName>
        <fullName evidence="3">F-box domain-containing protein</fullName>
    </recommendedName>
</protein>
<evidence type="ECO:0000313" key="2">
    <source>
        <dbReference type="Proteomes" id="UP000019132"/>
    </source>
</evidence>
<evidence type="ECO:0000313" key="1">
    <source>
        <dbReference type="EnsemblProtists" id="PYU1_T008867"/>
    </source>
</evidence>